<evidence type="ECO:0000313" key="3">
    <source>
        <dbReference type="EMBL" id="XBX96633.1"/>
    </source>
</evidence>
<feature type="compositionally biased region" description="Polar residues" evidence="1">
    <location>
        <begin position="110"/>
        <end position="129"/>
    </location>
</feature>
<name>A0AAU7WDZ3_9BACI</name>
<organism evidence="3">
    <name type="scientific">Heyndrickxia faecalis</name>
    <dbReference type="NCBI Taxonomy" id="2824910"/>
    <lineage>
        <taxon>Bacteria</taxon>
        <taxon>Bacillati</taxon>
        <taxon>Bacillota</taxon>
        <taxon>Bacilli</taxon>
        <taxon>Bacillales</taxon>
        <taxon>Bacillaceae</taxon>
        <taxon>Heyndrickxia</taxon>
    </lineage>
</organism>
<accession>A0AAU7WDZ3</accession>
<evidence type="ECO:0000256" key="2">
    <source>
        <dbReference type="SAM" id="Phobius"/>
    </source>
</evidence>
<dbReference type="EMBL" id="CP158453">
    <property type="protein sequence ID" value="XBX96633.1"/>
    <property type="molecule type" value="Genomic_DNA"/>
</dbReference>
<keyword evidence="2" id="KW-0812">Transmembrane</keyword>
<dbReference type="AlphaFoldDB" id="A0AAU7WDZ3"/>
<dbReference type="GeneID" id="93259768"/>
<protein>
    <submittedName>
        <fullName evidence="3">TIGR04086 family membrane protein</fullName>
    </submittedName>
</protein>
<reference evidence="3" key="1">
    <citation type="submission" date="2024-06" db="EMBL/GenBank/DDBJ databases">
        <authorList>
            <person name="Huang C.H."/>
            <person name="Ting Y.S."/>
            <person name="Cheng Y.H."/>
        </authorList>
    </citation>
    <scope>NUCLEOTIDE SEQUENCE</scope>
    <source>
        <strain evidence="3">TCI803</strain>
    </source>
</reference>
<evidence type="ECO:0000256" key="1">
    <source>
        <dbReference type="SAM" id="MobiDB-lite"/>
    </source>
</evidence>
<sequence>MKYLSDLSWWKQTATLVGGVLTALIAFFGALNVHFQWLTADSVNAFVSLIVAIGALFAGSIATILNTYLTNKKKEEATQVAISYAQNPTTEDAERERIKAIVEQVLAAQNAATTPSKEKNTATTDTPSK</sequence>
<keyword evidence="2" id="KW-0472">Membrane</keyword>
<feature type="region of interest" description="Disordered" evidence="1">
    <location>
        <begin position="109"/>
        <end position="129"/>
    </location>
</feature>
<dbReference type="RefSeq" id="WP_061574451.1">
    <property type="nucleotide sequence ID" value="NZ_CP158453.1"/>
</dbReference>
<gene>
    <name evidence="3" type="ORF">ABR335_09165</name>
</gene>
<feature type="transmembrane region" description="Helical" evidence="2">
    <location>
        <begin position="12"/>
        <end position="31"/>
    </location>
</feature>
<feature type="transmembrane region" description="Helical" evidence="2">
    <location>
        <begin position="43"/>
        <end position="65"/>
    </location>
</feature>
<keyword evidence="2" id="KW-1133">Transmembrane helix</keyword>
<proteinExistence type="predicted"/>